<dbReference type="PROSITE" id="PS50106">
    <property type="entry name" value="PDZ"/>
    <property type="match status" value="1"/>
</dbReference>
<proteinExistence type="predicted"/>
<organism evidence="3">
    <name type="scientific">Haptolina brevifila</name>
    <dbReference type="NCBI Taxonomy" id="156173"/>
    <lineage>
        <taxon>Eukaryota</taxon>
        <taxon>Haptista</taxon>
        <taxon>Haptophyta</taxon>
        <taxon>Prymnesiophyceae</taxon>
        <taxon>Prymnesiales</taxon>
        <taxon>Prymnesiaceae</taxon>
        <taxon>Haptolina</taxon>
    </lineage>
</organism>
<dbReference type="CDD" id="cd00136">
    <property type="entry name" value="PDZ_canonical"/>
    <property type="match status" value="1"/>
</dbReference>
<protein>
    <recommendedName>
        <fullName evidence="2">PDZ domain-containing protein</fullName>
    </recommendedName>
</protein>
<feature type="region of interest" description="Disordered" evidence="1">
    <location>
        <begin position="285"/>
        <end position="305"/>
    </location>
</feature>
<feature type="domain" description="PDZ" evidence="2">
    <location>
        <begin position="11"/>
        <end position="88"/>
    </location>
</feature>
<gene>
    <name evidence="3" type="ORF">CBRE1094_LOCUS39989</name>
</gene>
<evidence type="ECO:0000259" key="2">
    <source>
        <dbReference type="PROSITE" id="PS50106"/>
    </source>
</evidence>
<dbReference type="SUPFAM" id="SSF50156">
    <property type="entry name" value="PDZ domain-like"/>
    <property type="match status" value="1"/>
</dbReference>
<dbReference type="AlphaFoldDB" id="A0A7S2J4X2"/>
<reference evidence="3" key="1">
    <citation type="submission" date="2021-01" db="EMBL/GenBank/DDBJ databases">
        <authorList>
            <person name="Corre E."/>
            <person name="Pelletier E."/>
            <person name="Niang G."/>
            <person name="Scheremetjew M."/>
            <person name="Finn R."/>
            <person name="Kale V."/>
            <person name="Holt S."/>
            <person name="Cochrane G."/>
            <person name="Meng A."/>
            <person name="Brown T."/>
            <person name="Cohen L."/>
        </authorList>
    </citation>
    <scope>NUCLEOTIDE SEQUENCE</scope>
    <source>
        <strain evidence="3">UTEX LB 985</strain>
    </source>
</reference>
<evidence type="ECO:0000313" key="3">
    <source>
        <dbReference type="EMBL" id="CAD9536748.1"/>
    </source>
</evidence>
<name>A0A7S2J4X2_9EUKA</name>
<dbReference type="EMBL" id="HBGU01073433">
    <property type="protein sequence ID" value="CAD9536748.1"/>
    <property type="molecule type" value="Transcribed_RNA"/>
</dbReference>
<evidence type="ECO:0000256" key="1">
    <source>
        <dbReference type="SAM" id="MobiDB-lite"/>
    </source>
</evidence>
<accession>A0A7S2J4X2</accession>
<sequence>MSTTTTIETLELTAERGENGGFGMAIMPGPNGDAYVERVQDKAAEQGIVKAGDRITHVGGEGPFKCREACSKVRAAGKKVTLRVIRGEPPPPPAKPFAWRTAVLVVGISVAMAAMGVLSMAELEAPLNWPEGQELEGQPADGQAPVKRPAMQIGGKPYYLEADGSAIDPDAIRSAIRSDQQMMASMRQDDTEWAAIIAGRPDGTYDINKFQKKMRKNFLTFQRAQATKLKEDGTAEDPVAYLEHALKDKKWVSSIKKMGDEQLKEALLKGEPEALQYMLKDAKMRAEGKAPEDTAPPPPPTPYDDMGQVEMSFRILTDEGEEKDLYSLRAKQTEEEKWELPRHMWCSACEAVAHQGALAVSAALKAMYKGDLVGVTSLEAMQDLCANGGVFTQEYGVVPTKSGMNAFRGPGITEIGEGFEGDTSVMLQTAHSNEWGKKLQVACKEYLEGSEADEDELAAAVMEAEKTDPEGGAPIAFKKLLCQKSCADQQVAWR</sequence>
<dbReference type="InterPro" id="IPR036034">
    <property type="entry name" value="PDZ_sf"/>
</dbReference>
<dbReference type="Gene3D" id="2.30.42.10">
    <property type="match status" value="1"/>
</dbReference>
<dbReference type="SMART" id="SM00228">
    <property type="entry name" value="PDZ"/>
    <property type="match status" value="1"/>
</dbReference>
<dbReference type="InterPro" id="IPR001478">
    <property type="entry name" value="PDZ"/>
</dbReference>